<evidence type="ECO:0000256" key="6">
    <source>
        <dbReference type="SAM" id="SignalP"/>
    </source>
</evidence>
<dbReference type="GO" id="GO:0005576">
    <property type="term" value="C:extracellular region"/>
    <property type="evidence" value="ECO:0007669"/>
    <property type="project" value="UniProtKB-SubCell"/>
</dbReference>
<name>A0A8H3E2X0_9AGAM</name>
<dbReference type="PANTHER" id="PTHR38048:SF2">
    <property type="entry name" value="HEMERYTHRIN-LIKE DOMAIN-CONTAINING PROTEIN"/>
    <property type="match status" value="1"/>
</dbReference>
<feature type="region of interest" description="Disordered" evidence="5">
    <location>
        <begin position="21"/>
        <end position="77"/>
    </location>
</feature>
<protein>
    <recommendedName>
        <fullName evidence="7">CFEM domain-containing protein</fullName>
    </recommendedName>
</protein>
<dbReference type="AlphaFoldDB" id="A0A8H3E2X0"/>
<proteinExistence type="predicted"/>
<accession>A0A8H3E2X0</accession>
<sequence>MRFSCLILGLFATVVAAQTPIPPTETAPTGSVTISGSGTRTATGTRSTSGTATGTITASASGNSTETLSATSTTPTTTSYPSLGDASACVANCLQSSVSQANCSTIIDVNCYCNNQQFRTGLVQCVAASCPQDLSSAENYGQQFCNIVSVSLTYPPAPTSTTPASTAGSPQTTLVGSSRGHLTLVGPMASYPYPLIPTPSGDWKNNIYDLHAIRMAGIHNIFIRAFNSVFYHAPSVGPKDVPGFMKYCTSIVDTLHEHHTTEETTVFPALDAKLGKGTMDGNVSQHEEFMPKFDEWGQLCKKIAAKQVEYNPTEFVDLLRASTDVLYPHFVDEIATLESSTLKKHFSEAELQALEKVIDKKVQEQSSLFNAPLVLVNADLSFNSWFPEVRYPHVPIGSDTDANHRFPLQWYLSCGTF</sequence>
<feature type="signal peptide" evidence="6">
    <location>
        <begin position="1"/>
        <end position="17"/>
    </location>
</feature>
<dbReference type="InterPro" id="IPR012312">
    <property type="entry name" value="Hemerythrin-like"/>
</dbReference>
<feature type="domain" description="CFEM" evidence="7">
    <location>
        <begin position="61"/>
        <end position="177"/>
    </location>
</feature>
<dbReference type="InterPro" id="IPR053206">
    <property type="entry name" value="Dimeric_xanthone_biosynth"/>
</dbReference>
<reference evidence="8" key="1">
    <citation type="submission" date="2021-01" db="EMBL/GenBank/DDBJ databases">
        <authorList>
            <person name="Kaushik A."/>
        </authorList>
    </citation>
    <scope>NUCLEOTIDE SEQUENCE</scope>
    <source>
        <strain evidence="8">AG5</strain>
    </source>
</reference>
<evidence type="ECO:0000256" key="5">
    <source>
        <dbReference type="SAM" id="MobiDB-lite"/>
    </source>
</evidence>
<gene>
    <name evidence="8" type="ORF">RDB_LOCUS90807</name>
</gene>
<dbReference type="Gene3D" id="1.20.120.520">
    <property type="entry name" value="nmb1532 protein domain like"/>
    <property type="match status" value="1"/>
</dbReference>
<dbReference type="Pfam" id="PF01814">
    <property type="entry name" value="Hemerythrin"/>
    <property type="match status" value="1"/>
</dbReference>
<evidence type="ECO:0000313" key="8">
    <source>
        <dbReference type="EMBL" id="CAE7153360.1"/>
    </source>
</evidence>
<dbReference type="SMART" id="SM00747">
    <property type="entry name" value="CFEM"/>
    <property type="match status" value="1"/>
</dbReference>
<keyword evidence="3 6" id="KW-0732">Signal</keyword>
<evidence type="ECO:0000256" key="1">
    <source>
        <dbReference type="ARBA" id="ARBA00004613"/>
    </source>
</evidence>
<dbReference type="InterPro" id="IPR008427">
    <property type="entry name" value="Extracellular_membr_CFEM_dom"/>
</dbReference>
<evidence type="ECO:0000256" key="2">
    <source>
        <dbReference type="ARBA" id="ARBA00022525"/>
    </source>
</evidence>
<comment type="caution">
    <text evidence="8">The sequence shown here is derived from an EMBL/GenBank/DDBJ whole genome shotgun (WGS) entry which is preliminary data.</text>
</comment>
<comment type="subcellular location">
    <subcellularLocation>
        <location evidence="1">Secreted</location>
    </subcellularLocation>
</comment>
<dbReference type="Pfam" id="PF05730">
    <property type="entry name" value="CFEM"/>
    <property type="match status" value="1"/>
</dbReference>
<evidence type="ECO:0000256" key="4">
    <source>
        <dbReference type="ARBA" id="ARBA00023157"/>
    </source>
</evidence>
<evidence type="ECO:0000259" key="7">
    <source>
        <dbReference type="PROSITE" id="PS52012"/>
    </source>
</evidence>
<feature type="chain" id="PRO_5034380336" description="CFEM domain-containing protein" evidence="6">
    <location>
        <begin position="18"/>
        <end position="417"/>
    </location>
</feature>
<dbReference type="PANTHER" id="PTHR38048">
    <property type="entry name" value="EXPRESSED PROTEIN"/>
    <property type="match status" value="1"/>
</dbReference>
<dbReference type="Proteomes" id="UP000663827">
    <property type="component" value="Unassembled WGS sequence"/>
</dbReference>
<dbReference type="PROSITE" id="PS52012">
    <property type="entry name" value="CFEM"/>
    <property type="match status" value="1"/>
</dbReference>
<evidence type="ECO:0000313" key="9">
    <source>
        <dbReference type="Proteomes" id="UP000663827"/>
    </source>
</evidence>
<dbReference type="EMBL" id="CAJNJQ010001874">
    <property type="protein sequence ID" value="CAE7153360.1"/>
    <property type="molecule type" value="Genomic_DNA"/>
</dbReference>
<keyword evidence="2" id="KW-0964">Secreted</keyword>
<keyword evidence="4" id="KW-1015">Disulfide bond</keyword>
<feature type="compositionally biased region" description="Low complexity" evidence="5">
    <location>
        <begin position="33"/>
        <end position="77"/>
    </location>
</feature>
<organism evidence="8 9">
    <name type="scientific">Rhizoctonia solani</name>
    <dbReference type="NCBI Taxonomy" id="456999"/>
    <lineage>
        <taxon>Eukaryota</taxon>
        <taxon>Fungi</taxon>
        <taxon>Dikarya</taxon>
        <taxon>Basidiomycota</taxon>
        <taxon>Agaricomycotina</taxon>
        <taxon>Agaricomycetes</taxon>
        <taxon>Cantharellales</taxon>
        <taxon>Ceratobasidiaceae</taxon>
        <taxon>Rhizoctonia</taxon>
    </lineage>
</organism>
<evidence type="ECO:0000256" key="3">
    <source>
        <dbReference type="ARBA" id="ARBA00022729"/>
    </source>
</evidence>